<name>A0AAN9MDG6_CANGL</name>
<accession>A0AAN9MDG6</accession>
<dbReference type="EMBL" id="JAYMYQ010000002">
    <property type="protein sequence ID" value="KAK7349912.1"/>
    <property type="molecule type" value="Genomic_DNA"/>
</dbReference>
<protein>
    <submittedName>
        <fullName evidence="1">Uncharacterized protein</fullName>
    </submittedName>
</protein>
<dbReference type="AlphaFoldDB" id="A0AAN9MDG6"/>
<dbReference type="Proteomes" id="UP001367508">
    <property type="component" value="Unassembled WGS sequence"/>
</dbReference>
<keyword evidence="2" id="KW-1185">Reference proteome</keyword>
<sequence>MTMLIILHNDSQRFTVAGSFSWPSFSLPLSSKKGFLNLSLRTSIRHYSSLEGTLEKYLWILLIFHYSVGNSW</sequence>
<gene>
    <name evidence="1" type="ORF">VNO77_07773</name>
</gene>
<evidence type="ECO:0000313" key="2">
    <source>
        <dbReference type="Proteomes" id="UP001367508"/>
    </source>
</evidence>
<proteinExistence type="predicted"/>
<evidence type="ECO:0000313" key="1">
    <source>
        <dbReference type="EMBL" id="KAK7349912.1"/>
    </source>
</evidence>
<comment type="caution">
    <text evidence="1">The sequence shown here is derived from an EMBL/GenBank/DDBJ whole genome shotgun (WGS) entry which is preliminary data.</text>
</comment>
<organism evidence="1 2">
    <name type="scientific">Canavalia gladiata</name>
    <name type="common">Sword bean</name>
    <name type="synonym">Dolichos gladiatus</name>
    <dbReference type="NCBI Taxonomy" id="3824"/>
    <lineage>
        <taxon>Eukaryota</taxon>
        <taxon>Viridiplantae</taxon>
        <taxon>Streptophyta</taxon>
        <taxon>Embryophyta</taxon>
        <taxon>Tracheophyta</taxon>
        <taxon>Spermatophyta</taxon>
        <taxon>Magnoliopsida</taxon>
        <taxon>eudicotyledons</taxon>
        <taxon>Gunneridae</taxon>
        <taxon>Pentapetalae</taxon>
        <taxon>rosids</taxon>
        <taxon>fabids</taxon>
        <taxon>Fabales</taxon>
        <taxon>Fabaceae</taxon>
        <taxon>Papilionoideae</taxon>
        <taxon>50 kb inversion clade</taxon>
        <taxon>NPAAA clade</taxon>
        <taxon>indigoferoid/millettioid clade</taxon>
        <taxon>Phaseoleae</taxon>
        <taxon>Canavalia</taxon>
    </lineage>
</organism>
<reference evidence="1 2" key="1">
    <citation type="submission" date="2024-01" db="EMBL/GenBank/DDBJ databases">
        <title>The genomes of 5 underutilized Papilionoideae crops provide insights into root nodulation and disease resistanc.</title>
        <authorList>
            <person name="Jiang F."/>
        </authorList>
    </citation>
    <scope>NUCLEOTIDE SEQUENCE [LARGE SCALE GENOMIC DNA]</scope>
    <source>
        <strain evidence="1">LVBAO_FW01</strain>
        <tissue evidence="1">Leaves</tissue>
    </source>
</reference>